<dbReference type="GO" id="GO:0051479">
    <property type="term" value="P:mannosylglycerate biosynthetic process"/>
    <property type="evidence" value="ECO:0007669"/>
    <property type="project" value="InterPro"/>
</dbReference>
<dbReference type="GO" id="GO:0050504">
    <property type="term" value="F:mannosyl-3-phosphoglycerate synthase activity"/>
    <property type="evidence" value="ECO:0007669"/>
    <property type="project" value="InterPro"/>
</dbReference>
<comment type="caution">
    <text evidence="1">The sequence shown here is derived from an EMBL/GenBank/DDBJ whole genome shotgun (WGS) entry which is preliminary data.</text>
</comment>
<protein>
    <submittedName>
        <fullName evidence="1">Mannosyl-3-phosphoglycerate synthase</fullName>
    </submittedName>
</protein>
<reference evidence="1" key="1">
    <citation type="submission" date="2023-06" db="EMBL/GenBank/DDBJ databases">
        <title>Genome-scale phylogeny and comparative genomics of the fungal order Sordariales.</title>
        <authorList>
            <consortium name="Lawrence Berkeley National Laboratory"/>
            <person name="Hensen N."/>
            <person name="Bonometti L."/>
            <person name="Westerberg I."/>
            <person name="Brannstrom I.O."/>
            <person name="Guillou S."/>
            <person name="Cros-Aarteil S."/>
            <person name="Calhoun S."/>
            <person name="Haridas S."/>
            <person name="Kuo A."/>
            <person name="Mondo S."/>
            <person name="Pangilinan J."/>
            <person name="Riley R."/>
            <person name="LaButti K."/>
            <person name="Andreopoulos B."/>
            <person name="Lipzen A."/>
            <person name="Chen C."/>
            <person name="Yanf M."/>
            <person name="Daum C."/>
            <person name="Ng V."/>
            <person name="Clum A."/>
            <person name="Steindorff A."/>
            <person name="Ohm R."/>
            <person name="Martin F."/>
            <person name="Silar P."/>
            <person name="Natvig D."/>
            <person name="Lalanne C."/>
            <person name="Gautier V."/>
            <person name="Ament-velasquez S.L."/>
            <person name="Kruys A."/>
            <person name="Hutchinson M.I."/>
            <person name="Powell A.J."/>
            <person name="Barry K."/>
            <person name="Miller A.N."/>
            <person name="Grigoriev I.V."/>
            <person name="Debuchy R."/>
            <person name="Gladieux P."/>
            <person name="Thoren M.H."/>
            <person name="Johannesson H."/>
        </authorList>
    </citation>
    <scope>NUCLEOTIDE SEQUENCE</scope>
    <source>
        <strain evidence="1">SMH3187-1</strain>
    </source>
</reference>
<dbReference type="InterPro" id="IPR012812">
    <property type="entry name" value="Osmo_MPG_synth"/>
</dbReference>
<organism evidence="1 2">
    <name type="scientific">Schizothecium vesticola</name>
    <dbReference type="NCBI Taxonomy" id="314040"/>
    <lineage>
        <taxon>Eukaryota</taxon>
        <taxon>Fungi</taxon>
        <taxon>Dikarya</taxon>
        <taxon>Ascomycota</taxon>
        <taxon>Pezizomycotina</taxon>
        <taxon>Sordariomycetes</taxon>
        <taxon>Sordariomycetidae</taxon>
        <taxon>Sordariales</taxon>
        <taxon>Schizotheciaceae</taxon>
        <taxon>Schizothecium</taxon>
    </lineage>
</organism>
<dbReference type="InterPro" id="IPR029044">
    <property type="entry name" value="Nucleotide-diphossugar_trans"/>
</dbReference>
<dbReference type="EMBL" id="JAUKUD010000001">
    <property type="protein sequence ID" value="KAK0752732.1"/>
    <property type="molecule type" value="Genomic_DNA"/>
</dbReference>
<dbReference type="Gene3D" id="3.90.550.10">
    <property type="entry name" value="Spore Coat Polysaccharide Biosynthesis Protein SpsA, Chain A"/>
    <property type="match status" value="1"/>
</dbReference>
<sequence length="464" mass="50513">MRITNPFPGATIGLTTIMREASVLELDAGYHPGPPIRRLSHQDSDEAPATFAPSPSALYAIHAFMVLIIPCKNEDPSTLLGVLQGIPHPCTILLVSASRDPAQYDAEAALLRDFCRPGGRRGLAIHQRDPVASAALAAAGMAPSLFDYAGAVRTGKGEGMILGTAVALALFPELRYVGFLDADAKMPGAPHEYCRVYATGFALHHATSRPHKNDDDDVMVRIRWGSKPKPRKDGSGGLDFGVAEGRSSRIVNEWMNRFVRAAGGGGGEDKIITTGNAGEHAMTMSLARKLQLAGGYAIEPFHFVDLFMRQMRATAAASASACPSPASLGVPGYDSDVVDTLHLSLSPIQVVQIKTINAHIHRETDDAHVRNMWKMGLGTLYHHLLPQYIQSPYVRQDVAERMLRLRADMEAFVEENNREFSETTPKGQPLLPEPRVYPALETLDMEVLRKTLESSRGSLVRFGF</sequence>
<keyword evidence="2" id="KW-1185">Reference proteome</keyword>
<dbReference type="Proteomes" id="UP001172155">
    <property type="component" value="Unassembled WGS sequence"/>
</dbReference>
<name>A0AA40KBL3_9PEZI</name>
<dbReference type="AlphaFoldDB" id="A0AA40KBL3"/>
<evidence type="ECO:0000313" key="1">
    <source>
        <dbReference type="EMBL" id="KAK0752732.1"/>
    </source>
</evidence>
<gene>
    <name evidence="1" type="ORF">B0T18DRAFT_316500</name>
</gene>
<dbReference type="GO" id="GO:0005737">
    <property type="term" value="C:cytoplasm"/>
    <property type="evidence" value="ECO:0007669"/>
    <property type="project" value="InterPro"/>
</dbReference>
<accession>A0AA40KBL3</accession>
<proteinExistence type="predicted"/>
<dbReference type="Pfam" id="PF09488">
    <property type="entry name" value="Osmo_MPGsynth"/>
    <property type="match status" value="1"/>
</dbReference>
<evidence type="ECO:0000313" key="2">
    <source>
        <dbReference type="Proteomes" id="UP001172155"/>
    </source>
</evidence>